<comment type="caution">
    <text evidence="4">The sequence shown here is derived from an EMBL/GenBank/DDBJ whole genome shotgun (WGS) entry which is preliminary data.</text>
</comment>
<dbReference type="Proteomes" id="UP000242146">
    <property type="component" value="Unassembled WGS sequence"/>
</dbReference>
<evidence type="ECO:0000256" key="2">
    <source>
        <dbReference type="SAM" id="Phobius"/>
    </source>
</evidence>
<reference evidence="4 5" key="1">
    <citation type="submission" date="2016-07" db="EMBL/GenBank/DDBJ databases">
        <title>Pervasive Adenine N6-methylation of Active Genes in Fungi.</title>
        <authorList>
            <consortium name="DOE Joint Genome Institute"/>
            <person name="Mondo S.J."/>
            <person name="Dannebaum R.O."/>
            <person name="Kuo R.C."/>
            <person name="Labutti K."/>
            <person name="Haridas S."/>
            <person name="Kuo A."/>
            <person name="Salamov A."/>
            <person name="Ahrendt S.R."/>
            <person name="Lipzen A."/>
            <person name="Sullivan W."/>
            <person name="Andreopoulos W.B."/>
            <person name="Clum A."/>
            <person name="Lindquist E."/>
            <person name="Daum C."/>
            <person name="Ramamoorthy G.K."/>
            <person name="Gryganskyi A."/>
            <person name="Culley D."/>
            <person name="Magnuson J.K."/>
            <person name="James T.Y."/>
            <person name="O'Malley M.A."/>
            <person name="Stajich J.E."/>
            <person name="Spatafora J.W."/>
            <person name="Visel A."/>
            <person name="Grigoriev I.V."/>
        </authorList>
    </citation>
    <scope>NUCLEOTIDE SEQUENCE [LARGE SCALE GENOMIC DNA]</scope>
    <source>
        <strain evidence="4 5">NRRL 3301</strain>
    </source>
</reference>
<evidence type="ECO:0000256" key="3">
    <source>
        <dbReference type="SAM" id="SignalP"/>
    </source>
</evidence>
<keyword evidence="2" id="KW-0812">Transmembrane</keyword>
<dbReference type="EMBL" id="MCGT01000030">
    <property type="protein sequence ID" value="ORX48309.1"/>
    <property type="molecule type" value="Genomic_DNA"/>
</dbReference>
<keyword evidence="5" id="KW-1185">Reference proteome</keyword>
<feature type="chain" id="PRO_5013389887" evidence="3">
    <location>
        <begin position="20"/>
        <end position="252"/>
    </location>
</feature>
<feature type="compositionally biased region" description="Low complexity" evidence="1">
    <location>
        <begin position="49"/>
        <end position="73"/>
    </location>
</feature>
<feature type="signal peptide" evidence="3">
    <location>
        <begin position="1"/>
        <end position="19"/>
    </location>
</feature>
<evidence type="ECO:0000313" key="5">
    <source>
        <dbReference type="Proteomes" id="UP000242146"/>
    </source>
</evidence>
<dbReference type="AlphaFoldDB" id="A0A1X2G9B8"/>
<keyword evidence="3" id="KW-0732">Signal</keyword>
<proteinExistence type="predicted"/>
<keyword evidence="2" id="KW-1133">Transmembrane helix</keyword>
<accession>A0A1X2G9B8</accession>
<organism evidence="4 5">
    <name type="scientific">Hesseltinella vesiculosa</name>
    <dbReference type="NCBI Taxonomy" id="101127"/>
    <lineage>
        <taxon>Eukaryota</taxon>
        <taxon>Fungi</taxon>
        <taxon>Fungi incertae sedis</taxon>
        <taxon>Mucoromycota</taxon>
        <taxon>Mucoromycotina</taxon>
        <taxon>Mucoromycetes</taxon>
        <taxon>Mucorales</taxon>
        <taxon>Cunninghamellaceae</taxon>
        <taxon>Hesseltinella</taxon>
    </lineage>
</organism>
<evidence type="ECO:0000313" key="4">
    <source>
        <dbReference type="EMBL" id="ORX48309.1"/>
    </source>
</evidence>
<protein>
    <submittedName>
        <fullName evidence="4">Uncharacterized protein</fullName>
    </submittedName>
</protein>
<dbReference type="STRING" id="101127.A0A1X2G9B8"/>
<gene>
    <name evidence="4" type="ORF">DM01DRAFT_1132653</name>
</gene>
<sequence>MHFKSIAAALAVAHTLVSAGGHHSAENGTTTVTTTTRAASAHPTTSVHPTTAASPSGSSSAAKPSSSSSTSPLTPVPYWKNFNSTIDPNNIKLPSLNQLTSYDPVAECAYYTPTGLTFDPKQWPTTWQTATSNGMANSPEFLSVKNSIDWTKAPNIPVRTKNADGSLNFAGYDTATDPVSRPEKKKIISFLISASHFSFFFGFFSLSFLPFSALFNLFIFRTVGGVPAPVPSPRLLMSMLISTNVLNLPPGV</sequence>
<keyword evidence="2" id="KW-0472">Membrane</keyword>
<feature type="transmembrane region" description="Helical" evidence="2">
    <location>
        <begin position="187"/>
        <end position="211"/>
    </location>
</feature>
<name>A0A1X2G9B8_9FUNG</name>
<evidence type="ECO:0000256" key="1">
    <source>
        <dbReference type="SAM" id="MobiDB-lite"/>
    </source>
</evidence>
<feature type="region of interest" description="Disordered" evidence="1">
    <location>
        <begin position="34"/>
        <end position="74"/>
    </location>
</feature>